<proteinExistence type="predicted"/>
<organism evidence="2 3">
    <name type="scientific">Streptomyces violaceusniger</name>
    <dbReference type="NCBI Taxonomy" id="68280"/>
    <lineage>
        <taxon>Bacteria</taxon>
        <taxon>Bacillati</taxon>
        <taxon>Actinomycetota</taxon>
        <taxon>Actinomycetes</taxon>
        <taxon>Kitasatosporales</taxon>
        <taxon>Streptomycetaceae</taxon>
        <taxon>Streptomyces</taxon>
        <taxon>Streptomyces violaceusniger group</taxon>
    </lineage>
</organism>
<accession>A0A4D4KMA1</accession>
<comment type="caution">
    <text evidence="2">The sequence shown here is derived from an EMBL/GenBank/DDBJ whole genome shotgun (WGS) entry which is preliminary data.</text>
</comment>
<feature type="compositionally biased region" description="Polar residues" evidence="1">
    <location>
        <begin position="47"/>
        <end position="56"/>
    </location>
</feature>
<reference evidence="2 3" key="1">
    <citation type="journal article" date="2020" name="Int. J. Syst. Evol. Microbiol.">
        <title>Reclassification of Streptomyces castelarensis and Streptomyces sporoclivatus as later heterotypic synonyms of Streptomyces antimycoticus.</title>
        <authorList>
            <person name="Komaki H."/>
            <person name="Tamura T."/>
        </authorList>
    </citation>
    <scope>NUCLEOTIDE SEQUENCE [LARGE SCALE GENOMIC DNA]</scope>
    <source>
        <strain evidence="2 3">NBRC 13459</strain>
    </source>
</reference>
<protein>
    <submittedName>
        <fullName evidence="2">Uncharacterized protein</fullName>
    </submittedName>
</protein>
<dbReference type="RefSeq" id="WP_162001698.1">
    <property type="nucleotide sequence ID" value="NZ_BAAASO010000062.1"/>
</dbReference>
<name>A0A4D4KMA1_STRVO</name>
<evidence type="ECO:0000256" key="1">
    <source>
        <dbReference type="SAM" id="MobiDB-lite"/>
    </source>
</evidence>
<evidence type="ECO:0000313" key="3">
    <source>
        <dbReference type="Proteomes" id="UP000301309"/>
    </source>
</evidence>
<dbReference type="Proteomes" id="UP000301309">
    <property type="component" value="Unassembled WGS sequence"/>
</dbReference>
<gene>
    <name evidence="2" type="ORF">SVIO_006580</name>
</gene>
<dbReference type="AlphaFoldDB" id="A0A4D4KMA1"/>
<keyword evidence="3" id="KW-1185">Reference proteome</keyword>
<sequence>MADQLELSAALSRYIREFSLREDAVLAELREQTSHLRRGTPTPKGSARSTRWSATTPAWRCH</sequence>
<dbReference type="EMBL" id="BJHW01000001">
    <property type="protein sequence ID" value="GDY50035.1"/>
    <property type="molecule type" value="Genomic_DNA"/>
</dbReference>
<feature type="region of interest" description="Disordered" evidence="1">
    <location>
        <begin position="33"/>
        <end position="62"/>
    </location>
</feature>
<evidence type="ECO:0000313" key="2">
    <source>
        <dbReference type="EMBL" id="GDY50035.1"/>
    </source>
</evidence>